<dbReference type="CDD" id="cd04730">
    <property type="entry name" value="NPD_like"/>
    <property type="match status" value="1"/>
</dbReference>
<evidence type="ECO:0000256" key="2">
    <source>
        <dbReference type="ARBA" id="ARBA00022643"/>
    </source>
</evidence>
<dbReference type="Proteomes" id="UP000216947">
    <property type="component" value="Unassembled WGS sequence"/>
</dbReference>
<dbReference type="OrthoDB" id="9778912at2"/>
<sequence>MWFKTLSLAGRELLPIVQGGMGVGISAHRLAGAVASENAVGTIASVDLRHHHPDLLEQTIKCRDRAAIDQANCVALDREIRAARERSGGRGLIAVNVMKAVRDHAALVKQACESGADAIVMGAGLPIDLPDMTADHQKIALIPILSEARGVGIVLKKWLKKGRLAPAVVIEHPGHAGGHLGATKLSDLHDERFSFGRVLAECRALFDELGLNRDAPKLIVAGGVGSHDKVKYWLNNGADAVQVGTAFAVTTEGDAHPNFKQVLIDADPARLKEFISVAGLPARAVATPWLTRYLRQEQRLQQNARPDPRRCTQRMDCLTQCGLRDGLARFGQFCIDLKLAAAMRGEVDKGLFFRGASKLPFGEAIRSVRELINYLLHGDMPDAMPHAAPQRDAAVLT</sequence>
<keyword evidence="1" id="KW-0285">Flavoprotein</keyword>
<evidence type="ECO:0000256" key="1">
    <source>
        <dbReference type="ARBA" id="ARBA00022630"/>
    </source>
</evidence>
<evidence type="ECO:0000313" key="4">
    <source>
        <dbReference type="EMBL" id="OZI22947.1"/>
    </source>
</evidence>
<dbReference type="RefSeq" id="WP_094796735.1">
    <property type="nucleotide sequence ID" value="NZ_NEVI01000014.1"/>
</dbReference>
<accession>A0A261RDU1</accession>
<keyword evidence="3" id="KW-0560">Oxidoreductase</keyword>
<gene>
    <name evidence="4" type="ORF">CAL19_10670</name>
</gene>
<dbReference type="EMBL" id="NEVK01000004">
    <property type="protein sequence ID" value="OZI22947.1"/>
    <property type="molecule type" value="Genomic_DNA"/>
</dbReference>
<dbReference type="InterPro" id="IPR013785">
    <property type="entry name" value="Aldolase_TIM"/>
</dbReference>
<dbReference type="GO" id="GO:0051213">
    <property type="term" value="F:dioxygenase activity"/>
    <property type="evidence" value="ECO:0007669"/>
    <property type="project" value="UniProtKB-KW"/>
</dbReference>
<dbReference type="SUPFAM" id="SSF51412">
    <property type="entry name" value="Inosine monophosphate dehydrogenase (IMPDH)"/>
    <property type="match status" value="1"/>
</dbReference>
<dbReference type="PANTHER" id="PTHR32332">
    <property type="entry name" value="2-NITROPROPANE DIOXYGENASE"/>
    <property type="match status" value="1"/>
</dbReference>
<dbReference type="Pfam" id="PF03060">
    <property type="entry name" value="NMO"/>
    <property type="match status" value="1"/>
</dbReference>
<reference evidence="5" key="1">
    <citation type="submission" date="2017-05" db="EMBL/GenBank/DDBJ databases">
        <title>Complete and WGS of Bordetella genogroups.</title>
        <authorList>
            <person name="Spilker T."/>
            <person name="Lipuma J."/>
        </authorList>
    </citation>
    <scope>NUCLEOTIDE SEQUENCE [LARGE SCALE GENOMIC DNA]</scope>
    <source>
        <strain evidence="5">AU18089</strain>
    </source>
</reference>
<evidence type="ECO:0000256" key="3">
    <source>
        <dbReference type="ARBA" id="ARBA00023002"/>
    </source>
</evidence>
<dbReference type="AlphaFoldDB" id="A0A261RDU1"/>
<keyword evidence="2" id="KW-0288">FMN</keyword>
<name>A0A261RDU1_9BORD</name>
<dbReference type="InterPro" id="IPR004136">
    <property type="entry name" value="NMO"/>
</dbReference>
<organism evidence="4 5">
    <name type="scientific">Bordetella genomosp. 7</name>
    <dbReference type="NCBI Taxonomy" id="1416805"/>
    <lineage>
        <taxon>Bacteria</taxon>
        <taxon>Pseudomonadati</taxon>
        <taxon>Pseudomonadota</taxon>
        <taxon>Betaproteobacteria</taxon>
        <taxon>Burkholderiales</taxon>
        <taxon>Alcaligenaceae</taxon>
        <taxon>Bordetella</taxon>
    </lineage>
</organism>
<dbReference type="PANTHER" id="PTHR32332:SF18">
    <property type="entry name" value="2-NITROPROPANE DIOXYGENASE"/>
    <property type="match status" value="1"/>
</dbReference>
<keyword evidence="5" id="KW-1185">Reference proteome</keyword>
<evidence type="ECO:0000313" key="5">
    <source>
        <dbReference type="Proteomes" id="UP000216947"/>
    </source>
</evidence>
<dbReference type="GO" id="GO:0018580">
    <property type="term" value="F:nitronate monooxygenase activity"/>
    <property type="evidence" value="ECO:0007669"/>
    <property type="project" value="InterPro"/>
</dbReference>
<proteinExistence type="predicted"/>
<protein>
    <submittedName>
        <fullName evidence="4">2-nitropropane dioxygenase</fullName>
    </submittedName>
</protein>
<comment type="caution">
    <text evidence="4">The sequence shown here is derived from an EMBL/GenBank/DDBJ whole genome shotgun (WGS) entry which is preliminary data.</text>
</comment>
<dbReference type="Gene3D" id="3.20.20.70">
    <property type="entry name" value="Aldolase class I"/>
    <property type="match status" value="1"/>
</dbReference>
<keyword evidence="4" id="KW-0223">Dioxygenase</keyword>